<dbReference type="SUPFAM" id="SSF53187">
    <property type="entry name" value="Zn-dependent exopeptidases"/>
    <property type="match status" value="1"/>
</dbReference>
<proteinExistence type="predicted"/>
<evidence type="ECO:0000313" key="3">
    <source>
        <dbReference type="Proteomes" id="UP000242855"/>
    </source>
</evidence>
<dbReference type="InterPro" id="IPR007484">
    <property type="entry name" value="Peptidase_M28"/>
</dbReference>
<dbReference type="KEGG" id="ccyn:CGC48_05750"/>
<organism evidence="2 3">
    <name type="scientific">Capnocytophaga cynodegmi</name>
    <dbReference type="NCBI Taxonomy" id="28189"/>
    <lineage>
        <taxon>Bacteria</taxon>
        <taxon>Pseudomonadati</taxon>
        <taxon>Bacteroidota</taxon>
        <taxon>Flavobacteriia</taxon>
        <taxon>Flavobacteriales</taxon>
        <taxon>Flavobacteriaceae</taxon>
        <taxon>Capnocytophaga</taxon>
    </lineage>
</organism>
<dbReference type="Pfam" id="PF04389">
    <property type="entry name" value="Peptidase_M28"/>
    <property type="match status" value="1"/>
</dbReference>
<reference evidence="2 3" key="1">
    <citation type="journal article" date="2017" name="Genome Announc.">
        <title>Twelve Complete Reference Genomes of Clinical Isolates in the Capnocytophaga Genus.</title>
        <authorList>
            <person name="Villarma A."/>
            <person name="Gulvik C.A."/>
            <person name="Rowe L.A."/>
            <person name="Sheth M."/>
            <person name="Juieng P."/>
            <person name="Nicholson A.C."/>
            <person name="Loparev V.N."/>
            <person name="McQuiston J.R."/>
        </authorList>
    </citation>
    <scope>NUCLEOTIDE SEQUENCE [LARGE SCALE GENOMIC DNA]</scope>
    <source>
        <strain evidence="2 3">G7591</strain>
    </source>
</reference>
<dbReference type="InterPro" id="IPR045175">
    <property type="entry name" value="M28_fam"/>
</dbReference>
<dbReference type="PANTHER" id="PTHR12147">
    <property type="entry name" value="METALLOPEPTIDASE M28 FAMILY MEMBER"/>
    <property type="match status" value="1"/>
</dbReference>
<dbReference type="Proteomes" id="UP000242855">
    <property type="component" value="Chromosome"/>
</dbReference>
<sequence>MVDLCLPLLKSNIMKPHQILFIIFVFYFYNSAAQTATAEDFKNHVDYLASEQLEGRGLGTNGKDLAKEYIKEQFISAGLKPFDNDYFQEFSLKFYLARVNATNIIGIVEGTDSVLKSEYIVIGAHYDHLGYDLSKEKGKNIYPGADDNASGTAALIELAKYFAKPENNPKRSLIFIAFDAEESGLRGSLHFINNLEKDILENIKAMFNFDMVGMLEANKKLELKGIKTIENGEEIAKKHSGDITLFNVNSKIEERTDTHYFGEKGIPSVHVFTGIKSPYHQYGDKADLLDYEGMVKINNFIARVITDLANQPNDIEAIATLKKIQKNNKTLTNRFRVGAIMNLGMGKHLYRDEFFDSKSAFAYSTGLHFNYKITEKLHLSLETLYDYNTGKSANGIFKRHSFTFPLNIEFGTPTTSGKDQQRLFIFGGTYYRNNFNTKDGNISLNEGLKQNEWGYNLGFGLEALNTTISITNRGSFNSIFTNKKVYQSGAYLTIIYKFW</sequence>
<dbReference type="Gene3D" id="3.40.630.10">
    <property type="entry name" value="Zn peptidases"/>
    <property type="match status" value="1"/>
</dbReference>
<gene>
    <name evidence="2" type="ORF">CGC48_05750</name>
</gene>
<dbReference type="GO" id="GO:0008235">
    <property type="term" value="F:metalloexopeptidase activity"/>
    <property type="evidence" value="ECO:0007669"/>
    <property type="project" value="InterPro"/>
</dbReference>
<dbReference type="AlphaFoldDB" id="A0A250E8Z4"/>
<feature type="domain" description="Peptidase M28" evidence="1">
    <location>
        <begin position="103"/>
        <end position="304"/>
    </location>
</feature>
<dbReference type="GO" id="GO:0006508">
    <property type="term" value="P:proteolysis"/>
    <property type="evidence" value="ECO:0007669"/>
    <property type="project" value="InterPro"/>
</dbReference>
<evidence type="ECO:0000259" key="1">
    <source>
        <dbReference type="Pfam" id="PF04389"/>
    </source>
</evidence>
<name>A0A250E8Z4_9FLAO</name>
<evidence type="ECO:0000313" key="2">
    <source>
        <dbReference type="EMBL" id="ATA68176.1"/>
    </source>
</evidence>
<accession>A0A250E8Z4</accession>
<dbReference type="PANTHER" id="PTHR12147:SF26">
    <property type="entry name" value="PEPTIDASE M28 DOMAIN-CONTAINING PROTEIN"/>
    <property type="match status" value="1"/>
</dbReference>
<protein>
    <recommendedName>
        <fullName evidence="1">Peptidase M28 domain-containing protein</fullName>
    </recommendedName>
</protein>
<dbReference type="EMBL" id="CP022378">
    <property type="protein sequence ID" value="ATA68176.1"/>
    <property type="molecule type" value="Genomic_DNA"/>
</dbReference>